<dbReference type="GO" id="GO:0016020">
    <property type="term" value="C:membrane"/>
    <property type="evidence" value="ECO:0007669"/>
    <property type="project" value="UniProtKB-SubCell"/>
</dbReference>
<name>A0A139WCB1_TRICA</name>
<evidence type="ECO:0000256" key="6">
    <source>
        <dbReference type="SAM" id="Phobius"/>
    </source>
</evidence>
<organism evidence="7 8">
    <name type="scientific">Tribolium castaneum</name>
    <name type="common">Red flour beetle</name>
    <dbReference type="NCBI Taxonomy" id="7070"/>
    <lineage>
        <taxon>Eukaryota</taxon>
        <taxon>Metazoa</taxon>
        <taxon>Ecdysozoa</taxon>
        <taxon>Arthropoda</taxon>
        <taxon>Hexapoda</taxon>
        <taxon>Insecta</taxon>
        <taxon>Pterygota</taxon>
        <taxon>Neoptera</taxon>
        <taxon>Endopterygota</taxon>
        <taxon>Coleoptera</taxon>
        <taxon>Polyphaga</taxon>
        <taxon>Cucujiformia</taxon>
        <taxon>Tenebrionidae</taxon>
        <taxon>Tenebrionidae incertae sedis</taxon>
        <taxon>Tribolium</taxon>
    </lineage>
</organism>
<keyword evidence="4 6" id="KW-1133">Transmembrane helix</keyword>
<evidence type="ECO:0000256" key="2">
    <source>
        <dbReference type="ARBA" id="ARBA00007332"/>
    </source>
</evidence>
<dbReference type="PANTHER" id="PTHR31322">
    <property type="entry name" value="E3 UBIQUITIN-PROTEIN LIGASE TM129"/>
    <property type="match status" value="1"/>
</dbReference>
<proteinExistence type="inferred from homology"/>
<dbReference type="eggNOG" id="KOG3899">
    <property type="taxonomic scope" value="Eukaryota"/>
</dbReference>
<dbReference type="InterPro" id="IPR018801">
    <property type="entry name" value="TM129"/>
</dbReference>
<dbReference type="OrthoDB" id="10055027at2759"/>
<dbReference type="EMBL" id="KQ971371">
    <property type="protein sequence ID" value="KYB25563.1"/>
    <property type="molecule type" value="Genomic_DNA"/>
</dbReference>
<dbReference type="KEGG" id="tca:655383"/>
<dbReference type="Proteomes" id="UP000007266">
    <property type="component" value="Linkage group 9"/>
</dbReference>
<dbReference type="OMA" id="KFATGPP"/>
<comment type="similarity">
    <text evidence="2">Belongs to the TMEM129 family.</text>
</comment>
<feature type="transmembrane region" description="Helical" evidence="6">
    <location>
        <begin position="56"/>
        <end position="79"/>
    </location>
</feature>
<reference evidence="7 8" key="1">
    <citation type="journal article" date="2008" name="Nature">
        <title>The genome of the model beetle and pest Tribolium castaneum.</title>
        <authorList>
            <consortium name="Tribolium Genome Sequencing Consortium"/>
            <person name="Richards S."/>
            <person name="Gibbs R.A."/>
            <person name="Weinstock G.M."/>
            <person name="Brown S.J."/>
            <person name="Denell R."/>
            <person name="Beeman R.W."/>
            <person name="Gibbs R."/>
            <person name="Beeman R.W."/>
            <person name="Brown S.J."/>
            <person name="Bucher G."/>
            <person name="Friedrich M."/>
            <person name="Grimmelikhuijzen C.J."/>
            <person name="Klingler M."/>
            <person name="Lorenzen M."/>
            <person name="Richards S."/>
            <person name="Roth S."/>
            <person name="Schroder R."/>
            <person name="Tautz D."/>
            <person name="Zdobnov E.M."/>
            <person name="Muzny D."/>
            <person name="Gibbs R.A."/>
            <person name="Weinstock G.M."/>
            <person name="Attaway T."/>
            <person name="Bell S."/>
            <person name="Buhay C.J."/>
            <person name="Chandrabose M.N."/>
            <person name="Chavez D."/>
            <person name="Clerk-Blankenburg K.P."/>
            <person name="Cree A."/>
            <person name="Dao M."/>
            <person name="Davis C."/>
            <person name="Chacko J."/>
            <person name="Dinh H."/>
            <person name="Dugan-Rocha S."/>
            <person name="Fowler G."/>
            <person name="Garner T.T."/>
            <person name="Garnes J."/>
            <person name="Gnirke A."/>
            <person name="Hawes A."/>
            <person name="Hernandez J."/>
            <person name="Hines S."/>
            <person name="Holder M."/>
            <person name="Hume J."/>
            <person name="Jhangiani S.N."/>
            <person name="Joshi V."/>
            <person name="Khan Z.M."/>
            <person name="Jackson L."/>
            <person name="Kovar C."/>
            <person name="Kowis A."/>
            <person name="Lee S."/>
            <person name="Lewis L.R."/>
            <person name="Margolis J."/>
            <person name="Morgan M."/>
            <person name="Nazareth L.V."/>
            <person name="Nguyen N."/>
            <person name="Okwuonu G."/>
            <person name="Parker D."/>
            <person name="Richards S."/>
            <person name="Ruiz S.J."/>
            <person name="Santibanez J."/>
            <person name="Savard J."/>
            <person name="Scherer S.E."/>
            <person name="Schneider B."/>
            <person name="Sodergren E."/>
            <person name="Tautz D."/>
            <person name="Vattahil S."/>
            <person name="Villasana D."/>
            <person name="White C.S."/>
            <person name="Wright R."/>
            <person name="Park Y."/>
            <person name="Beeman R.W."/>
            <person name="Lord J."/>
            <person name="Oppert B."/>
            <person name="Lorenzen M."/>
            <person name="Brown S."/>
            <person name="Wang L."/>
            <person name="Savard J."/>
            <person name="Tautz D."/>
            <person name="Richards S."/>
            <person name="Weinstock G."/>
            <person name="Gibbs R.A."/>
            <person name="Liu Y."/>
            <person name="Worley K."/>
            <person name="Weinstock G."/>
            <person name="Elsik C.G."/>
            <person name="Reese J.T."/>
            <person name="Elhaik E."/>
            <person name="Landan G."/>
            <person name="Graur D."/>
            <person name="Arensburger P."/>
            <person name="Atkinson P."/>
            <person name="Beeman R.W."/>
            <person name="Beidler J."/>
            <person name="Brown S.J."/>
            <person name="Demuth J.P."/>
            <person name="Drury D.W."/>
            <person name="Du Y.Z."/>
            <person name="Fujiwara H."/>
            <person name="Lorenzen M."/>
            <person name="Maselli V."/>
            <person name="Osanai M."/>
            <person name="Park Y."/>
            <person name="Robertson H.M."/>
            <person name="Tu Z."/>
            <person name="Wang J.J."/>
            <person name="Wang S."/>
            <person name="Richards S."/>
            <person name="Song H."/>
            <person name="Zhang L."/>
            <person name="Sodergren E."/>
            <person name="Werner D."/>
            <person name="Stanke M."/>
            <person name="Morgenstern B."/>
            <person name="Solovyev V."/>
            <person name="Kosarev P."/>
            <person name="Brown G."/>
            <person name="Chen H.C."/>
            <person name="Ermolaeva O."/>
            <person name="Hlavina W."/>
            <person name="Kapustin Y."/>
            <person name="Kiryutin B."/>
            <person name="Kitts P."/>
            <person name="Maglott D."/>
            <person name="Pruitt K."/>
            <person name="Sapojnikov V."/>
            <person name="Souvorov A."/>
            <person name="Mackey A.J."/>
            <person name="Waterhouse R.M."/>
            <person name="Wyder S."/>
            <person name="Zdobnov E.M."/>
            <person name="Zdobnov E.M."/>
            <person name="Wyder S."/>
            <person name="Kriventseva E.V."/>
            <person name="Kadowaki T."/>
            <person name="Bork P."/>
            <person name="Aranda M."/>
            <person name="Bao R."/>
            <person name="Beermann A."/>
            <person name="Berns N."/>
            <person name="Bolognesi R."/>
            <person name="Bonneton F."/>
            <person name="Bopp D."/>
            <person name="Brown S.J."/>
            <person name="Bucher G."/>
            <person name="Butts T."/>
            <person name="Chaumot A."/>
            <person name="Denell R.E."/>
            <person name="Ferrier D.E."/>
            <person name="Friedrich M."/>
            <person name="Gordon C.M."/>
            <person name="Jindra M."/>
            <person name="Klingler M."/>
            <person name="Lan Q."/>
            <person name="Lattorff H.M."/>
            <person name="Laudet V."/>
            <person name="von Levetsow C."/>
            <person name="Liu Z."/>
            <person name="Lutz R."/>
            <person name="Lynch J.A."/>
            <person name="da Fonseca R.N."/>
            <person name="Posnien N."/>
            <person name="Reuter R."/>
            <person name="Roth S."/>
            <person name="Savard J."/>
            <person name="Schinko J.B."/>
            <person name="Schmitt C."/>
            <person name="Schoppmeier M."/>
            <person name="Schroder R."/>
            <person name="Shippy T.D."/>
            <person name="Simonnet F."/>
            <person name="Marques-Souza H."/>
            <person name="Tautz D."/>
            <person name="Tomoyasu Y."/>
            <person name="Trauner J."/>
            <person name="Van der Zee M."/>
            <person name="Vervoort M."/>
            <person name="Wittkopp N."/>
            <person name="Wimmer E.A."/>
            <person name="Yang X."/>
            <person name="Jones A.K."/>
            <person name="Sattelle D.B."/>
            <person name="Ebert P.R."/>
            <person name="Nelson D."/>
            <person name="Scott J.G."/>
            <person name="Beeman R.W."/>
            <person name="Muthukrishnan S."/>
            <person name="Kramer K.J."/>
            <person name="Arakane Y."/>
            <person name="Beeman R.W."/>
            <person name="Zhu Q."/>
            <person name="Hogenkamp D."/>
            <person name="Dixit R."/>
            <person name="Oppert B."/>
            <person name="Jiang H."/>
            <person name="Zou Z."/>
            <person name="Marshall J."/>
            <person name="Elpidina E."/>
            <person name="Vinokurov K."/>
            <person name="Oppert C."/>
            <person name="Zou Z."/>
            <person name="Evans J."/>
            <person name="Lu Z."/>
            <person name="Zhao P."/>
            <person name="Sumathipala N."/>
            <person name="Altincicek B."/>
            <person name="Vilcinskas A."/>
            <person name="Williams M."/>
            <person name="Hultmark D."/>
            <person name="Hetru C."/>
            <person name="Jiang H."/>
            <person name="Grimmelikhuijzen C.J."/>
            <person name="Hauser F."/>
            <person name="Cazzamali G."/>
            <person name="Williamson M."/>
            <person name="Park Y."/>
            <person name="Li B."/>
            <person name="Tanaka Y."/>
            <person name="Predel R."/>
            <person name="Neupert S."/>
            <person name="Schachtner J."/>
            <person name="Verleyen P."/>
            <person name="Raible F."/>
            <person name="Bork P."/>
            <person name="Friedrich M."/>
            <person name="Walden K.K."/>
            <person name="Robertson H.M."/>
            <person name="Angeli S."/>
            <person name="Foret S."/>
            <person name="Bucher G."/>
            <person name="Schuetz S."/>
            <person name="Maleszka R."/>
            <person name="Wimmer E.A."/>
            <person name="Beeman R.W."/>
            <person name="Lorenzen M."/>
            <person name="Tomoyasu Y."/>
            <person name="Miller S.C."/>
            <person name="Grossmann D."/>
            <person name="Bucher G."/>
        </authorList>
    </citation>
    <scope>NUCLEOTIDE SEQUENCE [LARGE SCALE GENOMIC DNA]</scope>
    <source>
        <strain evidence="7 8">Georgia GA2</strain>
    </source>
</reference>
<dbReference type="InParanoid" id="A0A139WCB1"/>
<evidence type="ECO:0000313" key="8">
    <source>
        <dbReference type="Proteomes" id="UP000007266"/>
    </source>
</evidence>
<dbReference type="Pfam" id="PF10272">
    <property type="entry name" value="Tmpp129"/>
    <property type="match status" value="1"/>
</dbReference>
<sequence>MSEEVIFTLFYLILSFCIIYPPVEFVSAGFTIPALFSRVLGSEDENFVSYHIKRTIVTLGVYSLLPLGYITALFASEYFQDVSSLIIDGSLFWKAFFTTSLALPILALYQIRNWIIDDFKHHPIAVNLAKFCNNNNRDWKSVAGDINTEFRRVDKICVQTSSVIKVIATENWILKVKPFTISLAHQSDASLVVQKADTHRISLQTTNETQYLNIEVKSARVGVETFIIRINASDFKDLEDRIARDITILPNVKFHKSVTEQFVDVFKETIKNNARYETREELDQCIGCMQTRPSVKLQKLCGDNAGGNEGCTTCYCKPMWCVDCMAKWFASRQESDQQSTWLSSKCTCPMCRAKFCILDVSLLESIDVEE</sequence>
<dbReference type="PANTHER" id="PTHR31322:SF2">
    <property type="entry name" value="E3 UBIQUITIN-PROTEIN LIGASE TM129"/>
    <property type="match status" value="1"/>
</dbReference>
<dbReference type="GO" id="GO:0061630">
    <property type="term" value="F:ubiquitin protein ligase activity"/>
    <property type="evidence" value="ECO:0000318"/>
    <property type="project" value="GO_Central"/>
</dbReference>
<evidence type="ECO:0000256" key="3">
    <source>
        <dbReference type="ARBA" id="ARBA00022692"/>
    </source>
</evidence>
<protein>
    <submittedName>
        <fullName evidence="7">Transmembrane protein 129-like Protein</fullName>
    </submittedName>
</protein>
<evidence type="ECO:0000256" key="4">
    <source>
        <dbReference type="ARBA" id="ARBA00022989"/>
    </source>
</evidence>
<evidence type="ECO:0000313" key="7">
    <source>
        <dbReference type="EMBL" id="KYB25563.1"/>
    </source>
</evidence>
<dbReference type="FunCoup" id="A0A139WCB1">
    <property type="interactions" value="1438"/>
</dbReference>
<keyword evidence="5 6" id="KW-0472">Membrane</keyword>
<feature type="transmembrane region" description="Helical" evidence="6">
    <location>
        <begin position="91"/>
        <end position="111"/>
    </location>
</feature>
<keyword evidence="3 6" id="KW-0812">Transmembrane</keyword>
<dbReference type="GO" id="GO:0005783">
    <property type="term" value="C:endoplasmic reticulum"/>
    <property type="evidence" value="ECO:0000318"/>
    <property type="project" value="GO_Central"/>
</dbReference>
<dbReference type="STRING" id="7070.A0A139WCB1"/>
<comment type="subcellular location">
    <subcellularLocation>
        <location evidence="1">Membrane</location>
        <topology evidence="1">Multi-pass membrane protein</topology>
    </subcellularLocation>
</comment>
<accession>A0A139WCB1</accession>
<evidence type="ECO:0000256" key="1">
    <source>
        <dbReference type="ARBA" id="ARBA00004141"/>
    </source>
</evidence>
<dbReference type="GO" id="GO:0016567">
    <property type="term" value="P:protein ubiquitination"/>
    <property type="evidence" value="ECO:0007669"/>
    <property type="project" value="InterPro"/>
</dbReference>
<dbReference type="AlphaFoldDB" id="A0A139WCB1"/>
<reference evidence="7 8" key="2">
    <citation type="journal article" date="2010" name="Nucleic Acids Res.">
        <title>BeetleBase in 2010: revisions to provide comprehensive genomic information for Tribolium castaneum.</title>
        <authorList>
            <person name="Kim H.S."/>
            <person name="Murphy T."/>
            <person name="Xia J."/>
            <person name="Caragea D."/>
            <person name="Park Y."/>
            <person name="Beeman R.W."/>
            <person name="Lorenzen M.D."/>
            <person name="Butcher S."/>
            <person name="Manak J.R."/>
            <person name="Brown S.J."/>
        </authorList>
    </citation>
    <scope>GENOME REANNOTATION</scope>
    <source>
        <strain evidence="7 8">Georgia GA2</strain>
    </source>
</reference>
<evidence type="ECO:0000256" key="5">
    <source>
        <dbReference type="ARBA" id="ARBA00023136"/>
    </source>
</evidence>
<feature type="transmembrane region" description="Helical" evidence="6">
    <location>
        <begin position="6"/>
        <end position="36"/>
    </location>
</feature>
<gene>
    <name evidence="7" type="primary">AUGUSTUS-3.0.2_31235</name>
    <name evidence="7" type="ORF">TcasGA2_TC031235</name>
</gene>
<keyword evidence="8" id="KW-1185">Reference proteome</keyword>